<comment type="caution">
    <text evidence="1">The sequence shown here is derived from an EMBL/GenBank/DDBJ whole genome shotgun (WGS) entry which is preliminary data.</text>
</comment>
<accession>A0ABY2GPE9</accession>
<evidence type="ECO:0000313" key="2">
    <source>
        <dbReference type="Proteomes" id="UP001642720"/>
    </source>
</evidence>
<protein>
    <submittedName>
        <fullName evidence="1">Uncharacterized protein</fullName>
    </submittedName>
</protein>
<dbReference type="RefSeq" id="XP_073553956.1">
    <property type="nucleotide sequence ID" value="XM_073707560.1"/>
</dbReference>
<name>A0ABY2GPE9_9HYPO</name>
<reference evidence="1 2" key="1">
    <citation type="submission" date="2018-01" db="EMBL/GenBank/DDBJ databases">
        <title>Genome characterization of the sugarcane-associated fungus Trichoderma ghanense CCMA-1212 and their application in lignocelulose bioconversion.</title>
        <authorList>
            <person name="Steindorff A.S."/>
            <person name="Mendes T.D."/>
            <person name="Vilela E.S.D."/>
            <person name="Rodrigues D.S."/>
            <person name="Formighieri E.F."/>
            <person name="Melo I.S."/>
            <person name="Favaro L.C.L."/>
        </authorList>
    </citation>
    <scope>NUCLEOTIDE SEQUENCE [LARGE SCALE GENOMIC DNA]</scope>
    <source>
        <strain evidence="1 2">CCMA-1212</strain>
    </source>
</reference>
<proteinExistence type="predicted"/>
<dbReference type="Proteomes" id="UP001642720">
    <property type="component" value="Unassembled WGS sequence"/>
</dbReference>
<dbReference type="GeneID" id="300582010"/>
<sequence length="121" mass="14002">MRAKYDQEPEDEANSSLSLRLFNIRRLPSPIEQQLYPIQLTASIFRPARPIFYHLESSRKPASLLSNLIMASLDERLPPEILRLIAESLCNHCCTPSWDRSIPQPDPQRGNAPHFFSTWAW</sequence>
<organism evidence="1 2">
    <name type="scientific">Trichoderma ghanense</name>
    <dbReference type="NCBI Taxonomy" id="65468"/>
    <lineage>
        <taxon>Eukaryota</taxon>
        <taxon>Fungi</taxon>
        <taxon>Dikarya</taxon>
        <taxon>Ascomycota</taxon>
        <taxon>Pezizomycotina</taxon>
        <taxon>Sordariomycetes</taxon>
        <taxon>Hypocreomycetidae</taxon>
        <taxon>Hypocreales</taxon>
        <taxon>Hypocreaceae</taxon>
        <taxon>Trichoderma</taxon>
    </lineage>
</organism>
<dbReference type="EMBL" id="PPTA01000027">
    <property type="protein sequence ID" value="TFA97754.1"/>
    <property type="molecule type" value="Genomic_DNA"/>
</dbReference>
<gene>
    <name evidence="1" type="ORF">CCMA1212_010518</name>
</gene>
<keyword evidence="2" id="KW-1185">Reference proteome</keyword>
<evidence type="ECO:0000313" key="1">
    <source>
        <dbReference type="EMBL" id="TFA97754.1"/>
    </source>
</evidence>